<organism evidence="1 2">
    <name type="scientific">Streptomyces demainii</name>
    <dbReference type="NCBI Taxonomy" id="588122"/>
    <lineage>
        <taxon>Bacteria</taxon>
        <taxon>Bacillati</taxon>
        <taxon>Actinomycetota</taxon>
        <taxon>Actinomycetes</taxon>
        <taxon>Kitasatosporales</taxon>
        <taxon>Streptomycetaceae</taxon>
        <taxon>Streptomyces</taxon>
    </lineage>
</organism>
<proteinExistence type="predicted"/>
<comment type="caution">
    <text evidence="1">The sequence shown here is derived from an EMBL/GenBank/DDBJ whole genome shotgun (WGS) entry which is preliminary data.</text>
</comment>
<sequence>MDLQPLMNAPIRCTTCNGTGEGQWVITGNGSKTRQPCGSCGGSGQK</sequence>
<protein>
    <submittedName>
        <fullName evidence="1">DnaJ-class molecular chaperone</fullName>
    </submittedName>
</protein>
<reference evidence="1 2" key="1">
    <citation type="submission" date="2023-07" db="EMBL/GenBank/DDBJ databases">
        <title>Sequencing the genomes of 1000 actinobacteria strains.</title>
        <authorList>
            <person name="Klenk H.-P."/>
        </authorList>
    </citation>
    <scope>NUCLEOTIDE SEQUENCE [LARGE SCALE GENOMIC DNA]</scope>
    <source>
        <strain evidence="1 2">DSM 41600</strain>
    </source>
</reference>
<dbReference type="EMBL" id="JAURUE010000001">
    <property type="protein sequence ID" value="MDP9608825.1"/>
    <property type="molecule type" value="Genomic_DNA"/>
</dbReference>
<accession>A0ABT9KKW7</accession>
<evidence type="ECO:0000313" key="1">
    <source>
        <dbReference type="EMBL" id="MDP9608825.1"/>
    </source>
</evidence>
<evidence type="ECO:0000313" key="2">
    <source>
        <dbReference type="Proteomes" id="UP001234880"/>
    </source>
</evidence>
<dbReference type="Proteomes" id="UP001234880">
    <property type="component" value="Unassembled WGS sequence"/>
</dbReference>
<name>A0ABT9KKW7_9ACTN</name>
<keyword evidence="2" id="KW-1185">Reference proteome</keyword>
<gene>
    <name evidence="1" type="ORF">JOF35_001102</name>
</gene>